<reference evidence="2" key="1">
    <citation type="submission" date="2023-11" db="EMBL/GenBank/DDBJ databases">
        <authorList>
            <person name="De Vega J J."/>
            <person name="De Vega J J."/>
        </authorList>
    </citation>
    <scope>NUCLEOTIDE SEQUENCE</scope>
</reference>
<name>A0AAD2HPK7_9AGAR</name>
<gene>
    <name evidence="2" type="ORF">MYCIT1_LOCUS26925</name>
</gene>
<proteinExistence type="predicted"/>
<accession>A0AAD2HPK7</accession>
<protein>
    <submittedName>
        <fullName evidence="2">Uncharacterized protein</fullName>
    </submittedName>
</protein>
<keyword evidence="3" id="KW-1185">Reference proteome</keyword>
<evidence type="ECO:0000256" key="1">
    <source>
        <dbReference type="SAM" id="SignalP"/>
    </source>
</evidence>
<sequence length="199" mass="20257">MKFIPASIPLAMAVATVALPVTSSEPSNQGLASLASADAVAYLSYSASKTPSSVTGSRPVPSGSAAAASDMATRSLVMDVAWGVTRLVNVMNVLPNVAYSRGGAQTIIVKLLLLVAELSSSMTGLPSRALTPDEVLGINVALRTLQNSLTQLLFASPSIPTPVLATLKPLSGPLSQVATVLGYSGPASTISNVLDRLPV</sequence>
<organism evidence="2 3">
    <name type="scientific">Mycena citricolor</name>
    <dbReference type="NCBI Taxonomy" id="2018698"/>
    <lineage>
        <taxon>Eukaryota</taxon>
        <taxon>Fungi</taxon>
        <taxon>Dikarya</taxon>
        <taxon>Basidiomycota</taxon>
        <taxon>Agaricomycotina</taxon>
        <taxon>Agaricomycetes</taxon>
        <taxon>Agaricomycetidae</taxon>
        <taxon>Agaricales</taxon>
        <taxon>Marasmiineae</taxon>
        <taxon>Mycenaceae</taxon>
        <taxon>Mycena</taxon>
    </lineage>
</organism>
<feature type="signal peptide" evidence="1">
    <location>
        <begin position="1"/>
        <end position="24"/>
    </location>
</feature>
<dbReference type="Proteomes" id="UP001295794">
    <property type="component" value="Unassembled WGS sequence"/>
</dbReference>
<comment type="caution">
    <text evidence="2">The sequence shown here is derived from an EMBL/GenBank/DDBJ whole genome shotgun (WGS) entry which is preliminary data.</text>
</comment>
<evidence type="ECO:0000313" key="3">
    <source>
        <dbReference type="Proteomes" id="UP001295794"/>
    </source>
</evidence>
<dbReference type="EMBL" id="CAVNYO010000420">
    <property type="protein sequence ID" value="CAK5277802.1"/>
    <property type="molecule type" value="Genomic_DNA"/>
</dbReference>
<dbReference type="AlphaFoldDB" id="A0AAD2HPK7"/>
<evidence type="ECO:0000313" key="2">
    <source>
        <dbReference type="EMBL" id="CAK5277802.1"/>
    </source>
</evidence>
<feature type="chain" id="PRO_5042240404" evidence="1">
    <location>
        <begin position="25"/>
        <end position="199"/>
    </location>
</feature>
<keyword evidence="1" id="KW-0732">Signal</keyword>